<protein>
    <recommendedName>
        <fullName evidence="10">Elongation factor 2</fullName>
    </recommendedName>
</protein>
<evidence type="ECO:0000256" key="4">
    <source>
        <dbReference type="ARBA" id="ARBA00022917"/>
    </source>
</evidence>
<dbReference type="Pfam" id="PF00679">
    <property type="entry name" value="EFG_C"/>
    <property type="match status" value="1"/>
</dbReference>
<dbReference type="SUPFAM" id="SSF50447">
    <property type="entry name" value="Translation proteins"/>
    <property type="match status" value="1"/>
</dbReference>
<comment type="caution">
    <text evidence="8">The sequence shown here is derived from an EMBL/GenBank/DDBJ whole genome shotgun (WGS) entry which is preliminary data.</text>
</comment>
<dbReference type="GO" id="GO:0005525">
    <property type="term" value="F:GTP binding"/>
    <property type="evidence" value="ECO:0007669"/>
    <property type="project" value="UniProtKB-KW"/>
</dbReference>
<dbReference type="Proteomes" id="UP000023152">
    <property type="component" value="Unassembled WGS sequence"/>
</dbReference>
<dbReference type="InterPro" id="IPR041095">
    <property type="entry name" value="EFG_II"/>
</dbReference>
<dbReference type="OrthoDB" id="364892at2759"/>
<dbReference type="InterPro" id="IPR014721">
    <property type="entry name" value="Ribsml_uS5_D2-typ_fold_subgr"/>
</dbReference>
<dbReference type="SMART" id="SM00838">
    <property type="entry name" value="EFG_C"/>
    <property type="match status" value="1"/>
</dbReference>
<evidence type="ECO:0000259" key="6">
    <source>
        <dbReference type="SMART" id="SM00838"/>
    </source>
</evidence>
<dbReference type="Gene3D" id="3.30.70.240">
    <property type="match status" value="1"/>
</dbReference>
<proteinExistence type="predicted"/>
<keyword evidence="5" id="KW-0342">GTP-binding</keyword>
<dbReference type="GO" id="GO:1990904">
    <property type="term" value="C:ribonucleoprotein complex"/>
    <property type="evidence" value="ECO:0007669"/>
    <property type="project" value="TreeGrafter"/>
</dbReference>
<dbReference type="Pfam" id="PF14492">
    <property type="entry name" value="EFG_III"/>
    <property type="match status" value="1"/>
</dbReference>
<dbReference type="GO" id="GO:0043022">
    <property type="term" value="F:ribosome binding"/>
    <property type="evidence" value="ECO:0007669"/>
    <property type="project" value="TreeGrafter"/>
</dbReference>
<evidence type="ECO:0000259" key="7">
    <source>
        <dbReference type="SMART" id="SM00889"/>
    </source>
</evidence>
<organism evidence="8 9">
    <name type="scientific">Reticulomyxa filosa</name>
    <dbReference type="NCBI Taxonomy" id="46433"/>
    <lineage>
        <taxon>Eukaryota</taxon>
        <taxon>Sar</taxon>
        <taxon>Rhizaria</taxon>
        <taxon>Retaria</taxon>
        <taxon>Foraminifera</taxon>
        <taxon>Monothalamids</taxon>
        <taxon>Reticulomyxidae</taxon>
        <taxon>Reticulomyxa</taxon>
    </lineage>
</organism>
<dbReference type="Gene3D" id="3.30.230.10">
    <property type="match status" value="1"/>
</dbReference>
<dbReference type="GO" id="GO:0003924">
    <property type="term" value="F:GTPase activity"/>
    <property type="evidence" value="ECO:0007669"/>
    <property type="project" value="TreeGrafter"/>
</dbReference>
<dbReference type="SUPFAM" id="SSF54980">
    <property type="entry name" value="EF-G C-terminal domain-like"/>
    <property type="match status" value="2"/>
</dbReference>
<dbReference type="CDD" id="cd16261">
    <property type="entry name" value="EF2_snRNP_III"/>
    <property type="match status" value="1"/>
</dbReference>
<dbReference type="InterPro" id="IPR005517">
    <property type="entry name" value="Transl_elong_EFG/EF2_IV"/>
</dbReference>
<dbReference type="CDD" id="cd16268">
    <property type="entry name" value="EF2_II"/>
    <property type="match status" value="1"/>
</dbReference>
<evidence type="ECO:0000256" key="2">
    <source>
        <dbReference type="ARBA" id="ARBA00022741"/>
    </source>
</evidence>
<keyword evidence="3" id="KW-0251">Elongation factor</keyword>
<keyword evidence="1" id="KW-0963">Cytoplasm</keyword>
<evidence type="ECO:0000256" key="3">
    <source>
        <dbReference type="ARBA" id="ARBA00022768"/>
    </source>
</evidence>
<dbReference type="GO" id="GO:0005829">
    <property type="term" value="C:cytosol"/>
    <property type="evidence" value="ECO:0007669"/>
    <property type="project" value="TreeGrafter"/>
</dbReference>
<accession>X6N651</accession>
<dbReference type="FunFam" id="3.30.70.870:FF:000002">
    <property type="entry name" value="Translation elongation factor 2"/>
    <property type="match status" value="1"/>
</dbReference>
<dbReference type="InterPro" id="IPR020568">
    <property type="entry name" value="Ribosomal_Su5_D2-typ_SF"/>
</dbReference>
<dbReference type="FunFam" id="3.30.70.240:FF:000003">
    <property type="entry name" value="Translation elongation factor 2"/>
    <property type="match status" value="1"/>
</dbReference>
<dbReference type="SUPFAM" id="SSF54211">
    <property type="entry name" value="Ribosomal protein S5 domain 2-like"/>
    <property type="match status" value="1"/>
</dbReference>
<dbReference type="CDD" id="cd01681">
    <property type="entry name" value="aeEF2_snRNP_like_IV"/>
    <property type="match status" value="1"/>
</dbReference>
<keyword evidence="2" id="KW-0547">Nucleotide-binding</keyword>
<dbReference type="PANTHER" id="PTHR42908">
    <property type="entry name" value="TRANSLATION ELONGATION FACTOR-RELATED"/>
    <property type="match status" value="1"/>
</dbReference>
<dbReference type="Pfam" id="PF03764">
    <property type="entry name" value="EFG_IV"/>
    <property type="match status" value="1"/>
</dbReference>
<dbReference type="Gene3D" id="2.40.30.10">
    <property type="entry name" value="Translation factors"/>
    <property type="match status" value="1"/>
</dbReference>
<dbReference type="PANTHER" id="PTHR42908:SF10">
    <property type="entry name" value="EUKARYOTIC TRANSLATION ELONGATION FACTOR 2"/>
    <property type="match status" value="1"/>
</dbReference>
<dbReference type="FunFam" id="2.40.30.10:FF:000010">
    <property type="entry name" value="Translation elongation factor 2"/>
    <property type="match status" value="1"/>
</dbReference>
<evidence type="ECO:0000256" key="5">
    <source>
        <dbReference type="ARBA" id="ARBA00023134"/>
    </source>
</evidence>
<keyword evidence="4" id="KW-0648">Protein biosynthesis</keyword>
<dbReference type="Gene3D" id="3.30.70.870">
    <property type="entry name" value="Elongation Factor G (Translational Gtpase), domain 3"/>
    <property type="match status" value="1"/>
</dbReference>
<evidence type="ECO:0000313" key="9">
    <source>
        <dbReference type="Proteomes" id="UP000023152"/>
    </source>
</evidence>
<dbReference type="CDD" id="cd04096">
    <property type="entry name" value="eEF2_snRNP_like_C"/>
    <property type="match status" value="1"/>
</dbReference>
<dbReference type="Pfam" id="PF03144">
    <property type="entry name" value="GTP_EFTU_D2"/>
    <property type="match status" value="1"/>
</dbReference>
<evidence type="ECO:0000256" key="1">
    <source>
        <dbReference type="ARBA" id="ARBA00022490"/>
    </source>
</evidence>
<dbReference type="InterPro" id="IPR035647">
    <property type="entry name" value="EFG_III/V"/>
</dbReference>
<dbReference type="AlphaFoldDB" id="X6N651"/>
<dbReference type="InterPro" id="IPR000640">
    <property type="entry name" value="EFG_V-like"/>
</dbReference>
<dbReference type="GO" id="GO:0003746">
    <property type="term" value="F:translation elongation factor activity"/>
    <property type="evidence" value="ECO:0007669"/>
    <property type="project" value="UniProtKB-KW"/>
</dbReference>
<sequence>MIAEQLPSPVEAQKYRVDNLYSGPLDTPEANAVRTCDSAGPTSMYVSKMVPSSDKGRFIAFGRVFSGTIKTGQEIRILGPDYEHGTKKDLYVKKIQRCLLMMGRYVEQINDCPAGNVCGLIGVDQFLLKSGTLTDSEDFHPFNTMKFSVAAVVQIAVDAKNAADLPKLVEGLKRLSKSDPLVKISLSKSGQHIIAGAGELHLEICLKDLREDYMKGAEISVSEPIVSFAETVTERTGDDNIHPKTCIAKSPNKHNRLFMYATPLTEEFVKGVENGDVPTGKVSDMKVFARDLADKYGWDVGDARKVWTFGCPPDGVPNVVVDVTKGVQFLNEIKDHVVGAFMQVTTGGILCDEVLRGVRMNLEDVKLHADAIHRGAGQIMPCAKKVFYACQLASGPRMLEPMYLVEITVPQEAQTGVFTTLNTKRGEIDQIHERPGTPLTMMRAYLPVMESFGFTQLLRQNTGGKAFPQMKFSHWKPMNGDPMKDGSPANLTLMNTRKRKGLKEELPIFADYFDKLQ</sequence>
<name>X6N651_RETFI</name>
<dbReference type="OMA" id="INTMRIR"/>
<feature type="domain" description="Translation elongation factor EFG/EF2" evidence="7">
    <location>
        <begin position="281"/>
        <end position="395"/>
    </location>
</feature>
<gene>
    <name evidence="8" type="ORF">RFI_15702</name>
</gene>
<evidence type="ECO:0008006" key="10">
    <source>
        <dbReference type="Google" id="ProtNLM"/>
    </source>
</evidence>
<keyword evidence="9" id="KW-1185">Reference proteome</keyword>
<dbReference type="EMBL" id="ASPP01011567">
    <property type="protein sequence ID" value="ETO21496.1"/>
    <property type="molecule type" value="Genomic_DNA"/>
</dbReference>
<reference evidence="8 9" key="1">
    <citation type="journal article" date="2013" name="Curr. Biol.">
        <title>The Genome of the Foraminiferan Reticulomyxa filosa.</title>
        <authorList>
            <person name="Glockner G."/>
            <person name="Hulsmann N."/>
            <person name="Schleicher M."/>
            <person name="Noegel A.A."/>
            <person name="Eichinger L."/>
            <person name="Gallinger C."/>
            <person name="Pawlowski J."/>
            <person name="Sierra R."/>
            <person name="Euteneuer U."/>
            <person name="Pillet L."/>
            <person name="Moustafa A."/>
            <person name="Platzer M."/>
            <person name="Groth M."/>
            <person name="Szafranski K."/>
            <person name="Schliwa M."/>
        </authorList>
    </citation>
    <scope>NUCLEOTIDE SEQUENCE [LARGE SCALE GENOMIC DNA]</scope>
</reference>
<evidence type="ECO:0000313" key="8">
    <source>
        <dbReference type="EMBL" id="ETO21496.1"/>
    </source>
</evidence>
<dbReference type="InterPro" id="IPR004161">
    <property type="entry name" value="EFTu-like_2"/>
</dbReference>
<feature type="domain" description="Elongation factor EFG" evidence="6">
    <location>
        <begin position="397"/>
        <end position="486"/>
    </location>
</feature>
<dbReference type="SMART" id="SM00889">
    <property type="entry name" value="EFG_IV"/>
    <property type="match status" value="1"/>
</dbReference>
<dbReference type="InterPro" id="IPR009000">
    <property type="entry name" value="Transl_B-barrel_sf"/>
</dbReference>